<dbReference type="OrthoDB" id="5637723at2"/>
<evidence type="ECO:0000313" key="1">
    <source>
        <dbReference type="EMBL" id="KTD07948.1"/>
    </source>
</evidence>
<dbReference type="STRING" id="455.Ljam_2143"/>
<evidence type="ECO:0000313" key="4">
    <source>
        <dbReference type="Proteomes" id="UP000093336"/>
    </source>
</evidence>
<sequence>MSGFFCFQQQTYHDNVLTINLSLLPGSLYRDTATEALREQQALEGRLVRLKSQNEPQRKTGAKANTIDVARKLISAVLTVNKQINIIYKDNINLEQIAIDQEKNGVNRLYFEEIYLANEETLSSQFKHITTDDLNRVKRSLLERLSFFDKNFLQKESSGVRKELDKAGKLKACQKVIQQTIRMIACAKTLSAVLATVAVEADLLAQLSLAKDKDTFFDRGVNSVADLFIDWLPAALSETLQRATFGSSLNRIGSAFQLEKARELFISKLERYLASRAQLENCTHDDRQVTYRYRPMNKGIFFNKPLQEARIEVAATLLAELKAMQLSGKDKDNHKEAISHPQFFAVALAHATETNNTCYSKLARTLPGGIFIDGEGELAVILEEMRQEMKSIYPYDVRINRSGAGLYDQLGLTTTSPQLQ</sequence>
<keyword evidence="4" id="KW-1185">Reference proteome</keyword>
<dbReference type="RefSeq" id="WP_058450018.1">
    <property type="nucleotide sequence ID" value="NZ_CAAAJF010000002.1"/>
</dbReference>
<evidence type="ECO:0000313" key="3">
    <source>
        <dbReference type="Proteomes" id="UP000054715"/>
    </source>
</evidence>
<proteinExistence type="predicted"/>
<dbReference type="Proteomes" id="UP000093336">
    <property type="component" value="Unassembled WGS sequence"/>
</dbReference>
<dbReference type="EMBL" id="LYOZ01000003">
    <property type="protein sequence ID" value="OCH99081.1"/>
    <property type="molecule type" value="Genomic_DNA"/>
</dbReference>
<protein>
    <submittedName>
        <fullName evidence="1">Uncharacterized protein</fullName>
    </submittedName>
</protein>
<dbReference type="EMBL" id="LNYG01000013">
    <property type="protein sequence ID" value="KTD07948.1"/>
    <property type="molecule type" value="Genomic_DNA"/>
</dbReference>
<organism evidence="1 3">
    <name type="scientific">Legionella jamestowniensis</name>
    <dbReference type="NCBI Taxonomy" id="455"/>
    <lineage>
        <taxon>Bacteria</taxon>
        <taxon>Pseudomonadati</taxon>
        <taxon>Pseudomonadota</taxon>
        <taxon>Gammaproteobacteria</taxon>
        <taxon>Legionellales</taxon>
        <taxon>Legionellaceae</taxon>
        <taxon>Legionella</taxon>
    </lineage>
</organism>
<reference evidence="2 4" key="2">
    <citation type="submission" date="2016-05" db="EMBL/GenBank/DDBJ databases">
        <authorList>
            <person name="Prochazka B."/>
            <person name="Indra A."/>
            <person name="Hasenberger P."/>
            <person name="Blaschitz M."/>
            <person name="Wagner L."/>
            <person name="Wewalka G."/>
            <person name="Sorschag S."/>
            <person name="Schmid D."/>
            <person name="Ruppitsch W."/>
        </authorList>
    </citation>
    <scope>NUCLEOTIDE SEQUENCE [LARGE SCALE GENOMIC DNA]</scope>
    <source>
        <strain evidence="2 4">974010_12</strain>
    </source>
</reference>
<evidence type="ECO:0000313" key="2">
    <source>
        <dbReference type="EMBL" id="OCH99081.1"/>
    </source>
</evidence>
<dbReference type="AlphaFoldDB" id="A0A0W0UJP9"/>
<dbReference type="Proteomes" id="UP000054715">
    <property type="component" value="Unassembled WGS sequence"/>
</dbReference>
<dbReference type="PATRIC" id="fig|455.5.peg.2259"/>
<accession>A0A0W0UJP9</accession>
<gene>
    <name evidence="2" type="ORF">A8135_10085</name>
    <name evidence="1" type="ORF">Ljam_2143</name>
</gene>
<name>A0A0W0UJP9_9GAMM</name>
<reference evidence="1 3" key="1">
    <citation type="submission" date="2015-11" db="EMBL/GenBank/DDBJ databases">
        <title>Genomic analysis of 38 Legionella species identifies large and diverse effector repertoires.</title>
        <authorList>
            <person name="Burstein D."/>
            <person name="Amaro F."/>
            <person name="Zusman T."/>
            <person name="Lifshitz Z."/>
            <person name="Cohen O."/>
            <person name="Gilbert J.A."/>
            <person name="Pupko T."/>
            <person name="Shuman H.A."/>
            <person name="Segal G."/>
        </authorList>
    </citation>
    <scope>NUCLEOTIDE SEQUENCE [LARGE SCALE GENOMIC DNA]</scope>
    <source>
        <strain evidence="1 3">JA-26-G1-E2</strain>
    </source>
</reference>
<comment type="caution">
    <text evidence="1">The sequence shown here is derived from an EMBL/GenBank/DDBJ whole genome shotgun (WGS) entry which is preliminary data.</text>
</comment>